<evidence type="ECO:0000313" key="12">
    <source>
        <dbReference type="EMBL" id="TYP78623.1"/>
    </source>
</evidence>
<proteinExistence type="inferred from homology"/>
<dbReference type="InterPro" id="IPR010372">
    <property type="entry name" value="DNA_pol3_delta_N"/>
</dbReference>
<dbReference type="RefSeq" id="WP_046849179.1">
    <property type="nucleotide sequence ID" value="NZ_CP011451.1"/>
</dbReference>
<reference evidence="13" key="1">
    <citation type="submission" date="2015-05" db="EMBL/GenBank/DDBJ databases">
        <title>Draft genome of Nitrosomonas communis strain Nm2.</title>
        <authorList>
            <person name="Kozlowski J.A."/>
            <person name="Kits K.D."/>
            <person name="Stein L.Y."/>
        </authorList>
    </citation>
    <scope>NUCLEOTIDE SEQUENCE [LARGE SCALE GENOMIC DNA]</scope>
    <source>
        <strain evidence="13">Nm2</strain>
    </source>
</reference>
<dbReference type="InterPro" id="IPR048466">
    <property type="entry name" value="DNA_pol3_delta-like_C"/>
</dbReference>
<dbReference type="OrthoDB" id="9770982at2"/>
<dbReference type="PANTHER" id="PTHR34388:SF1">
    <property type="entry name" value="DNA POLYMERASE III SUBUNIT DELTA"/>
    <property type="match status" value="1"/>
</dbReference>
<reference evidence="11 13" key="2">
    <citation type="journal article" date="2016" name="Genome Announc.">
        <title>Genome Sequence of Nitrosomonas communis Strain Nm2, a Mesophilic Ammonia-Oxidizing Bacterium Isolated from Mediterranean Soil.</title>
        <authorList>
            <person name="Kozlowski J.A."/>
            <person name="Kits K.D."/>
            <person name="Stein L.Y."/>
        </authorList>
    </citation>
    <scope>NUCLEOTIDE SEQUENCE [LARGE SCALE GENOMIC DNA]</scope>
    <source>
        <strain evidence="11 13">Nm2</strain>
    </source>
</reference>
<keyword evidence="4" id="KW-0548">Nucleotidyltransferase</keyword>
<reference evidence="12 14" key="3">
    <citation type="submission" date="2019-07" db="EMBL/GenBank/DDBJ databases">
        <title>Active sludge and wastewater microbial communities from Klosterneuburg, Austria.</title>
        <authorList>
            <person name="Wagner M."/>
        </authorList>
    </citation>
    <scope>NUCLEOTIDE SEQUENCE [LARGE SCALE GENOMIC DNA]</scope>
    <source>
        <strain evidence="12 14">Nm2</strain>
    </source>
</reference>
<name>A0A0F7KE47_9PROT</name>
<evidence type="ECO:0000256" key="8">
    <source>
        <dbReference type="ARBA" id="ARBA00049244"/>
    </source>
</evidence>
<dbReference type="Gene3D" id="3.40.50.300">
    <property type="entry name" value="P-loop containing nucleotide triphosphate hydrolases"/>
    <property type="match status" value="1"/>
</dbReference>
<evidence type="ECO:0000313" key="13">
    <source>
        <dbReference type="Proteomes" id="UP000034156"/>
    </source>
</evidence>
<evidence type="ECO:0000256" key="4">
    <source>
        <dbReference type="ARBA" id="ARBA00022695"/>
    </source>
</evidence>
<dbReference type="Pfam" id="PF21694">
    <property type="entry name" value="DNA_pol3_delta_C"/>
    <property type="match status" value="1"/>
</dbReference>
<dbReference type="CDD" id="cd18138">
    <property type="entry name" value="HLD_clamp_pol_III_delta"/>
    <property type="match status" value="1"/>
</dbReference>
<dbReference type="SUPFAM" id="SSF48019">
    <property type="entry name" value="post-AAA+ oligomerization domain-like"/>
    <property type="match status" value="1"/>
</dbReference>
<dbReference type="Gene3D" id="1.20.272.10">
    <property type="match status" value="1"/>
</dbReference>
<dbReference type="EC" id="2.7.7.7" evidence="1"/>
<dbReference type="SUPFAM" id="SSF52540">
    <property type="entry name" value="P-loop containing nucleoside triphosphate hydrolases"/>
    <property type="match status" value="1"/>
</dbReference>
<dbReference type="AlphaFoldDB" id="A0A0F7KE47"/>
<evidence type="ECO:0000256" key="5">
    <source>
        <dbReference type="ARBA" id="ARBA00022705"/>
    </source>
</evidence>
<protein>
    <recommendedName>
        <fullName evidence="2">DNA polymerase III subunit delta</fullName>
        <ecNumber evidence="1">2.7.7.7</ecNumber>
    </recommendedName>
</protein>
<feature type="domain" description="DNA polymerase III delta subunit-like C-terminal" evidence="10">
    <location>
        <begin position="212"/>
        <end position="314"/>
    </location>
</feature>
<keyword evidence="5" id="KW-0235">DNA replication</keyword>
<dbReference type="Proteomes" id="UP000324176">
    <property type="component" value="Unassembled WGS sequence"/>
</dbReference>
<evidence type="ECO:0000259" key="9">
    <source>
        <dbReference type="Pfam" id="PF06144"/>
    </source>
</evidence>
<comment type="similarity">
    <text evidence="7">Belongs to the DNA polymerase HolA subunit family.</text>
</comment>
<evidence type="ECO:0000259" key="10">
    <source>
        <dbReference type="Pfam" id="PF21694"/>
    </source>
</evidence>
<evidence type="ECO:0000313" key="14">
    <source>
        <dbReference type="Proteomes" id="UP000324176"/>
    </source>
</evidence>
<dbReference type="Pfam" id="PF06144">
    <property type="entry name" value="DNA_pol3_delta"/>
    <property type="match status" value="1"/>
</dbReference>
<dbReference type="PATRIC" id="fig|44574.3.peg.836"/>
<evidence type="ECO:0000256" key="6">
    <source>
        <dbReference type="ARBA" id="ARBA00022932"/>
    </source>
</evidence>
<evidence type="ECO:0000313" key="11">
    <source>
        <dbReference type="EMBL" id="AKH37084.1"/>
    </source>
</evidence>
<dbReference type="PANTHER" id="PTHR34388">
    <property type="entry name" value="DNA POLYMERASE III SUBUNIT DELTA"/>
    <property type="match status" value="1"/>
</dbReference>
<feature type="domain" description="DNA polymerase III delta N-terminal" evidence="9">
    <location>
        <begin position="20"/>
        <end position="137"/>
    </location>
</feature>
<dbReference type="GO" id="GO:0003887">
    <property type="term" value="F:DNA-directed DNA polymerase activity"/>
    <property type="evidence" value="ECO:0007669"/>
    <property type="project" value="UniProtKB-KW"/>
</dbReference>
<dbReference type="KEGG" id="nco:AAW31_03500"/>
<dbReference type="Proteomes" id="UP000034156">
    <property type="component" value="Chromosome"/>
</dbReference>
<dbReference type="GO" id="GO:0003677">
    <property type="term" value="F:DNA binding"/>
    <property type="evidence" value="ECO:0007669"/>
    <property type="project" value="InterPro"/>
</dbReference>
<evidence type="ECO:0000256" key="1">
    <source>
        <dbReference type="ARBA" id="ARBA00012417"/>
    </source>
</evidence>
<organism evidence="11 13">
    <name type="scientific">Nitrosomonas communis</name>
    <dbReference type="NCBI Taxonomy" id="44574"/>
    <lineage>
        <taxon>Bacteria</taxon>
        <taxon>Pseudomonadati</taxon>
        <taxon>Pseudomonadota</taxon>
        <taxon>Betaproteobacteria</taxon>
        <taxon>Nitrosomonadales</taxon>
        <taxon>Nitrosomonadaceae</taxon>
        <taxon>Nitrosomonas</taxon>
    </lineage>
</organism>
<keyword evidence="13" id="KW-1185">Reference proteome</keyword>
<evidence type="ECO:0000256" key="2">
    <source>
        <dbReference type="ARBA" id="ARBA00017703"/>
    </source>
</evidence>
<dbReference type="EMBL" id="VNHT01000070">
    <property type="protein sequence ID" value="TYP78623.1"/>
    <property type="molecule type" value="Genomic_DNA"/>
</dbReference>
<dbReference type="GO" id="GO:0009360">
    <property type="term" value="C:DNA polymerase III complex"/>
    <property type="evidence" value="ECO:0007669"/>
    <property type="project" value="InterPro"/>
</dbReference>
<dbReference type="NCBIfam" id="TIGR01128">
    <property type="entry name" value="holA"/>
    <property type="match status" value="1"/>
</dbReference>
<dbReference type="Gene3D" id="1.10.8.60">
    <property type="match status" value="1"/>
</dbReference>
<keyword evidence="6" id="KW-0239">DNA-directed DNA polymerase</keyword>
<evidence type="ECO:0000256" key="3">
    <source>
        <dbReference type="ARBA" id="ARBA00022679"/>
    </source>
</evidence>
<sequence length="339" mass="38158">MRINSDQLFRQLPKQLMPLYTITGDELLLALEAADAIRHQARQHGYTERDIFTADHRFDWSNIQRWQSQSSLFGERSILDLRIPTGKPGKEGGNAIEALCQNPSADTITLIMLPKIDKQTQTSKWFKALDHSSVMVTVDPIEHARLANWIQQRLDIQGQQIASDSLQFLANKVEGNLLAAQQEIKKLALLYPSGMLSFEQVKNAVLNVARYDVFSLPEAMLTADTVRYTRILEGLQGEGTPPPLILSTLTEPIRTLLLIHQALAAGKQLAQALKDSRVWHQQQKIMTAAVKRLPPRLLLQALLHAASIDRIIKGVAQGDIWDELLQFGLRLTTRQTSMH</sequence>
<dbReference type="GO" id="GO:0006261">
    <property type="term" value="P:DNA-templated DNA replication"/>
    <property type="evidence" value="ECO:0007669"/>
    <property type="project" value="TreeGrafter"/>
</dbReference>
<dbReference type="EMBL" id="CP011451">
    <property type="protein sequence ID" value="AKH37084.1"/>
    <property type="molecule type" value="Genomic_DNA"/>
</dbReference>
<dbReference type="InterPro" id="IPR008921">
    <property type="entry name" value="DNA_pol3_clamp-load_cplx_C"/>
</dbReference>
<gene>
    <name evidence="11" type="ORF">AAW31_03500</name>
    <name evidence="12" type="ORF">BCL69_10707</name>
</gene>
<comment type="catalytic activity">
    <reaction evidence="8">
        <text>DNA(n) + a 2'-deoxyribonucleoside 5'-triphosphate = DNA(n+1) + diphosphate</text>
        <dbReference type="Rhea" id="RHEA:22508"/>
        <dbReference type="Rhea" id="RHEA-COMP:17339"/>
        <dbReference type="Rhea" id="RHEA-COMP:17340"/>
        <dbReference type="ChEBI" id="CHEBI:33019"/>
        <dbReference type="ChEBI" id="CHEBI:61560"/>
        <dbReference type="ChEBI" id="CHEBI:173112"/>
        <dbReference type="EC" id="2.7.7.7"/>
    </reaction>
</comment>
<evidence type="ECO:0000256" key="7">
    <source>
        <dbReference type="ARBA" id="ARBA00034754"/>
    </source>
</evidence>
<dbReference type="InterPro" id="IPR005790">
    <property type="entry name" value="DNA_polIII_delta"/>
</dbReference>
<accession>A0A0F7KE47</accession>
<keyword evidence="3" id="KW-0808">Transferase</keyword>
<dbReference type="InterPro" id="IPR027417">
    <property type="entry name" value="P-loop_NTPase"/>
</dbReference>